<keyword evidence="1" id="KW-1133">Transmembrane helix</keyword>
<protein>
    <submittedName>
        <fullName evidence="2">Uncharacterized protein</fullName>
    </submittedName>
</protein>
<dbReference type="InParanoid" id="A0A543B3D0"/>
<evidence type="ECO:0000256" key="1">
    <source>
        <dbReference type="SAM" id="Phobius"/>
    </source>
</evidence>
<accession>A0A543B3D0</accession>
<feature type="transmembrane region" description="Helical" evidence="1">
    <location>
        <begin position="20"/>
        <end position="48"/>
    </location>
</feature>
<reference evidence="2 3" key="1">
    <citation type="submission" date="2019-06" db="EMBL/GenBank/DDBJ databases">
        <title>Sequencing the genomes of 1000 actinobacteria strains.</title>
        <authorList>
            <person name="Klenk H.-P."/>
        </authorList>
    </citation>
    <scope>NUCLEOTIDE SEQUENCE [LARGE SCALE GENOMIC DNA]</scope>
    <source>
        <strain evidence="2 3">DSM 45928</strain>
    </source>
</reference>
<dbReference type="Proteomes" id="UP000317043">
    <property type="component" value="Unassembled WGS sequence"/>
</dbReference>
<organism evidence="2 3">
    <name type="scientific">Stackebrandtia endophytica</name>
    <dbReference type="NCBI Taxonomy" id="1496996"/>
    <lineage>
        <taxon>Bacteria</taxon>
        <taxon>Bacillati</taxon>
        <taxon>Actinomycetota</taxon>
        <taxon>Actinomycetes</taxon>
        <taxon>Glycomycetales</taxon>
        <taxon>Glycomycetaceae</taxon>
        <taxon>Stackebrandtia</taxon>
    </lineage>
</organism>
<comment type="caution">
    <text evidence="2">The sequence shown here is derived from an EMBL/GenBank/DDBJ whole genome shotgun (WGS) entry which is preliminary data.</text>
</comment>
<dbReference type="AlphaFoldDB" id="A0A543B3D0"/>
<name>A0A543B3D0_9ACTN</name>
<keyword evidence="3" id="KW-1185">Reference proteome</keyword>
<keyword evidence="1" id="KW-0812">Transmembrane</keyword>
<evidence type="ECO:0000313" key="3">
    <source>
        <dbReference type="Proteomes" id="UP000317043"/>
    </source>
</evidence>
<dbReference type="EMBL" id="VFOW01000001">
    <property type="protein sequence ID" value="TQL79324.1"/>
    <property type="molecule type" value="Genomic_DNA"/>
</dbReference>
<keyword evidence="1" id="KW-0472">Membrane</keyword>
<gene>
    <name evidence="2" type="ORF">FB566_4925</name>
</gene>
<evidence type="ECO:0000313" key="2">
    <source>
        <dbReference type="EMBL" id="TQL79324.1"/>
    </source>
</evidence>
<sequence length="53" mass="5545">MNHRQQIDISAGTAFKAGFFAYFGMMCAALIVGIIVGVVMLVLGFGLFASAMG</sequence>
<proteinExistence type="predicted"/>